<dbReference type="RefSeq" id="WP_228878101.1">
    <property type="nucleotide sequence ID" value="NZ_CABIIK010000004.1"/>
</dbReference>
<sequence length="53" mass="6165">MLINQSKIIISREEIKNLEPVKLKNIQVLETEEVPSQNYYPPIIAIIERLLCS</sequence>
<reference evidence="1" key="1">
    <citation type="submission" date="2021-11" db="EMBL/GenBank/DDBJ databases">
        <title>Isoprene-degrading acetogen.</title>
        <authorList>
            <person name="Yang Y."/>
            <person name="Jin H."/>
            <person name="Yan J."/>
        </authorList>
    </citation>
    <scope>NUCLEOTIDE SEQUENCE</scope>
    <source>
        <strain evidence="1">Berkeley</strain>
    </source>
</reference>
<accession>A0ABY6HCZ9</accession>
<evidence type="ECO:0000313" key="2">
    <source>
        <dbReference type="Proteomes" id="UP001163550"/>
    </source>
</evidence>
<dbReference type="EMBL" id="CP087994">
    <property type="protein sequence ID" value="UYO62369.1"/>
    <property type="molecule type" value="Genomic_DNA"/>
</dbReference>
<gene>
    <name evidence="1" type="ORF">LNN31_16495</name>
</gene>
<dbReference type="Proteomes" id="UP001163550">
    <property type="component" value="Chromosome"/>
</dbReference>
<evidence type="ECO:0000313" key="1">
    <source>
        <dbReference type="EMBL" id="UYO62369.1"/>
    </source>
</evidence>
<organism evidence="1 2">
    <name type="scientific">Acetobacterium wieringae</name>
    <dbReference type="NCBI Taxonomy" id="52694"/>
    <lineage>
        <taxon>Bacteria</taxon>
        <taxon>Bacillati</taxon>
        <taxon>Bacillota</taxon>
        <taxon>Clostridia</taxon>
        <taxon>Eubacteriales</taxon>
        <taxon>Eubacteriaceae</taxon>
        <taxon>Acetobacterium</taxon>
    </lineage>
</organism>
<protein>
    <submittedName>
        <fullName evidence="1">Uncharacterized protein</fullName>
    </submittedName>
</protein>
<name>A0ABY6HCZ9_9FIRM</name>
<proteinExistence type="predicted"/>
<keyword evidence="2" id="KW-1185">Reference proteome</keyword>